<comment type="subcellular location">
    <subcellularLocation>
        <location evidence="1">Nucleus</location>
    </subcellularLocation>
</comment>
<dbReference type="AlphaFoldDB" id="A0A922MZ20"/>
<dbReference type="InterPro" id="IPR017441">
    <property type="entry name" value="Protein_kinase_ATP_BS"/>
</dbReference>
<dbReference type="GO" id="GO:0004693">
    <property type="term" value="F:cyclin-dependent protein serine/threonine kinase activity"/>
    <property type="evidence" value="ECO:0007669"/>
    <property type="project" value="UniProtKB-EC"/>
</dbReference>
<evidence type="ECO:0000256" key="8">
    <source>
        <dbReference type="ARBA" id="ARBA00023242"/>
    </source>
</evidence>
<dbReference type="EMBL" id="JACEFF010000025">
    <property type="protein sequence ID" value="KAH9645539.1"/>
    <property type="molecule type" value="Genomic_DNA"/>
</dbReference>
<comment type="catalytic activity">
    <reaction evidence="10">
        <text>L-seryl-[protein] + ATP = O-phospho-L-seryl-[protein] + ADP + H(+)</text>
        <dbReference type="Rhea" id="RHEA:17989"/>
        <dbReference type="Rhea" id="RHEA-COMP:9863"/>
        <dbReference type="Rhea" id="RHEA-COMP:11604"/>
        <dbReference type="ChEBI" id="CHEBI:15378"/>
        <dbReference type="ChEBI" id="CHEBI:29999"/>
        <dbReference type="ChEBI" id="CHEBI:30616"/>
        <dbReference type="ChEBI" id="CHEBI:83421"/>
        <dbReference type="ChEBI" id="CHEBI:456216"/>
        <dbReference type="EC" id="2.7.11.22"/>
    </reaction>
</comment>
<sequence length="376" mass="42941">MDLSYLKEINMKARNMREKNYQYVASHSSGTDLDSKYEKLAKIGQGTFGEVFKARARSQGKSFVALKRILTDKETEGFPITALREIKILQQLEHENVVKLLEVCGTRPSATNKYRAECFLVLEYCEHDLAGLLAHPNVRFSLGNIKMVMKQLLNALFYIQCKNVLHRDMKPSNVLITKTGTLKLADFGISRMFTPAQAGRVNRLTNGVTTLWYRPPELLLGERNYGPSVDMWGAGCIMAEMWIPTPIMQGSTEQEQLALISQLCGSITPDAWPGVRTLPLYSKLELPKHHKRTLQQRVQRHIKNQEALDLLDQILQLDPSRRCDAGTALNHNFFWTDPMPCDLASMLAMHRTSMFEYFHRKRGKEEGHMQQVAAER</sequence>
<protein>
    <recommendedName>
        <fullName evidence="13">Protein kinase domain-containing protein</fullName>
    </recommendedName>
</protein>
<dbReference type="InterPro" id="IPR050108">
    <property type="entry name" value="CDK"/>
</dbReference>
<name>A0A922MZ20_SPOEX</name>
<keyword evidence="5 11" id="KW-0547">Nucleotide-binding</keyword>
<evidence type="ECO:0000256" key="2">
    <source>
        <dbReference type="ARBA" id="ARBA00006485"/>
    </source>
</evidence>
<evidence type="ECO:0000256" key="11">
    <source>
        <dbReference type="PROSITE-ProRule" id="PRU10141"/>
    </source>
</evidence>
<dbReference type="GO" id="GO:0005634">
    <property type="term" value="C:nucleus"/>
    <property type="evidence" value="ECO:0007669"/>
    <property type="project" value="UniProtKB-SubCell"/>
</dbReference>
<keyword evidence="7 11" id="KW-0067">ATP-binding</keyword>
<comment type="caution">
    <text evidence="14">The sequence shown here is derived from an EMBL/GenBank/DDBJ whole genome shotgun (WGS) entry which is preliminary data.</text>
</comment>
<dbReference type="InterPro" id="IPR011009">
    <property type="entry name" value="Kinase-like_dom_sf"/>
</dbReference>
<evidence type="ECO:0000313" key="14">
    <source>
        <dbReference type="EMBL" id="KAH9645539.1"/>
    </source>
</evidence>
<keyword evidence="3 12" id="KW-0723">Serine/threonine-protein kinase</keyword>
<evidence type="ECO:0000256" key="3">
    <source>
        <dbReference type="ARBA" id="ARBA00022527"/>
    </source>
</evidence>
<evidence type="ECO:0000256" key="12">
    <source>
        <dbReference type="RuleBase" id="RU000304"/>
    </source>
</evidence>
<comment type="catalytic activity">
    <reaction evidence="9">
        <text>L-threonyl-[protein] + ATP = O-phospho-L-threonyl-[protein] + ADP + H(+)</text>
        <dbReference type="Rhea" id="RHEA:46608"/>
        <dbReference type="Rhea" id="RHEA-COMP:11060"/>
        <dbReference type="Rhea" id="RHEA-COMP:11605"/>
        <dbReference type="ChEBI" id="CHEBI:15378"/>
        <dbReference type="ChEBI" id="CHEBI:30013"/>
        <dbReference type="ChEBI" id="CHEBI:30616"/>
        <dbReference type="ChEBI" id="CHEBI:61977"/>
        <dbReference type="ChEBI" id="CHEBI:456216"/>
        <dbReference type="EC" id="2.7.11.22"/>
    </reaction>
</comment>
<evidence type="ECO:0000259" key="13">
    <source>
        <dbReference type="PROSITE" id="PS50011"/>
    </source>
</evidence>
<dbReference type="PANTHER" id="PTHR24056">
    <property type="entry name" value="CELL DIVISION PROTEIN KINASE"/>
    <property type="match status" value="1"/>
</dbReference>
<dbReference type="GO" id="GO:0008353">
    <property type="term" value="F:RNA polymerase II CTD heptapeptide repeat kinase activity"/>
    <property type="evidence" value="ECO:0007669"/>
    <property type="project" value="TreeGrafter"/>
</dbReference>
<accession>A0A922MZ20</accession>
<comment type="similarity">
    <text evidence="2">Belongs to the protein kinase superfamily. CMGC Ser/Thr protein kinase family. CDC2/CDKX subfamily.</text>
</comment>
<evidence type="ECO:0000256" key="6">
    <source>
        <dbReference type="ARBA" id="ARBA00022777"/>
    </source>
</evidence>
<organism evidence="14 15">
    <name type="scientific">Spodoptera exigua</name>
    <name type="common">Beet armyworm</name>
    <name type="synonym">Noctua fulgens</name>
    <dbReference type="NCBI Taxonomy" id="7107"/>
    <lineage>
        <taxon>Eukaryota</taxon>
        <taxon>Metazoa</taxon>
        <taxon>Ecdysozoa</taxon>
        <taxon>Arthropoda</taxon>
        <taxon>Hexapoda</taxon>
        <taxon>Insecta</taxon>
        <taxon>Pterygota</taxon>
        <taxon>Neoptera</taxon>
        <taxon>Endopterygota</taxon>
        <taxon>Lepidoptera</taxon>
        <taxon>Glossata</taxon>
        <taxon>Ditrysia</taxon>
        <taxon>Noctuoidea</taxon>
        <taxon>Noctuidae</taxon>
        <taxon>Amphipyrinae</taxon>
        <taxon>Spodoptera</taxon>
    </lineage>
</organism>
<evidence type="ECO:0000256" key="4">
    <source>
        <dbReference type="ARBA" id="ARBA00022679"/>
    </source>
</evidence>
<dbReference type="FunFam" id="3.30.200.20:FF:000124">
    <property type="entry name" value="Cyclin-dependent kinase 4"/>
    <property type="match status" value="1"/>
</dbReference>
<dbReference type="InterPro" id="IPR008271">
    <property type="entry name" value="Ser/Thr_kinase_AS"/>
</dbReference>
<dbReference type="GO" id="GO:0005524">
    <property type="term" value="F:ATP binding"/>
    <property type="evidence" value="ECO:0007669"/>
    <property type="project" value="UniProtKB-UniRule"/>
</dbReference>
<evidence type="ECO:0000256" key="5">
    <source>
        <dbReference type="ARBA" id="ARBA00022741"/>
    </source>
</evidence>
<dbReference type="InterPro" id="IPR000719">
    <property type="entry name" value="Prot_kinase_dom"/>
</dbReference>
<proteinExistence type="inferred from homology"/>
<evidence type="ECO:0000256" key="7">
    <source>
        <dbReference type="ARBA" id="ARBA00022840"/>
    </source>
</evidence>
<evidence type="ECO:0000256" key="1">
    <source>
        <dbReference type="ARBA" id="ARBA00004123"/>
    </source>
</evidence>
<dbReference type="PANTHER" id="PTHR24056:SF233">
    <property type="entry name" value="CYCLIN-DEPENDENT KINASE 9"/>
    <property type="match status" value="1"/>
</dbReference>
<keyword evidence="4" id="KW-0808">Transferase</keyword>
<feature type="domain" description="Protein kinase" evidence="13">
    <location>
        <begin position="37"/>
        <end position="334"/>
    </location>
</feature>
<evidence type="ECO:0000256" key="9">
    <source>
        <dbReference type="ARBA" id="ARBA00047811"/>
    </source>
</evidence>
<dbReference type="FunFam" id="1.10.510.10:FF:000203">
    <property type="entry name" value="Cyclin-dependent kinase 9"/>
    <property type="match status" value="1"/>
</dbReference>
<evidence type="ECO:0000256" key="10">
    <source>
        <dbReference type="ARBA" id="ARBA00048367"/>
    </source>
</evidence>
<dbReference type="PROSITE" id="PS00108">
    <property type="entry name" value="PROTEIN_KINASE_ST"/>
    <property type="match status" value="1"/>
</dbReference>
<dbReference type="SUPFAM" id="SSF56112">
    <property type="entry name" value="Protein kinase-like (PK-like)"/>
    <property type="match status" value="1"/>
</dbReference>
<keyword evidence="8" id="KW-0539">Nucleus</keyword>
<dbReference type="Gene3D" id="3.30.200.20">
    <property type="entry name" value="Phosphorylase Kinase, domain 1"/>
    <property type="match status" value="1"/>
</dbReference>
<reference evidence="14" key="1">
    <citation type="journal article" date="2021" name="G3 (Bethesda)">
        <title>Genome and transcriptome analysis of the beet armyworm Spodoptera exigua reveals targets for pest control. .</title>
        <authorList>
            <person name="Simon S."/>
            <person name="Breeschoten T."/>
            <person name="Jansen H.J."/>
            <person name="Dirks R.P."/>
            <person name="Schranz M.E."/>
            <person name="Ros V.I.D."/>
        </authorList>
    </citation>
    <scope>NUCLEOTIDE SEQUENCE</scope>
    <source>
        <strain evidence="14">TB_SE_WUR_2020</strain>
    </source>
</reference>
<gene>
    <name evidence="14" type="ORF">HF086_006696</name>
</gene>
<feature type="binding site" evidence="11">
    <location>
        <position position="67"/>
    </location>
    <ligand>
        <name>ATP</name>
        <dbReference type="ChEBI" id="CHEBI:30616"/>
    </ligand>
</feature>
<dbReference type="Proteomes" id="UP000814243">
    <property type="component" value="Unassembled WGS sequence"/>
</dbReference>
<dbReference type="Pfam" id="PF00069">
    <property type="entry name" value="Pkinase"/>
    <property type="match status" value="1"/>
</dbReference>
<keyword evidence="6" id="KW-0418">Kinase</keyword>
<dbReference type="SMART" id="SM00220">
    <property type="entry name" value="S_TKc"/>
    <property type="match status" value="1"/>
</dbReference>
<evidence type="ECO:0000313" key="15">
    <source>
        <dbReference type="Proteomes" id="UP000814243"/>
    </source>
</evidence>
<dbReference type="PROSITE" id="PS00107">
    <property type="entry name" value="PROTEIN_KINASE_ATP"/>
    <property type="match status" value="1"/>
</dbReference>
<dbReference type="PROSITE" id="PS50011">
    <property type="entry name" value="PROTEIN_KINASE_DOM"/>
    <property type="match status" value="1"/>
</dbReference>
<dbReference type="Gene3D" id="1.10.510.10">
    <property type="entry name" value="Transferase(Phosphotransferase) domain 1"/>
    <property type="match status" value="1"/>
</dbReference>